<sequence>MLTFTVDSIENVCRLLKTIKDVNSSIIFFNDGENLRKVVGFHVKKDYFEVNGMTEEHEISYEITLIDGCKLNAKITAGSVMLDSLATY</sequence>
<dbReference type="RefSeq" id="WP_128782922.1">
    <property type="nucleotide sequence ID" value="NZ_RJLM01000001.1"/>
</dbReference>
<gene>
    <name evidence="1" type="ORF">EDI28_06295</name>
</gene>
<evidence type="ECO:0000313" key="2">
    <source>
        <dbReference type="Proteomes" id="UP000287563"/>
    </source>
</evidence>
<protein>
    <submittedName>
        <fullName evidence="1">Uncharacterized protein</fullName>
    </submittedName>
</protein>
<dbReference type="EMBL" id="RJLM01000001">
    <property type="protein sequence ID" value="RWX57615.1"/>
    <property type="molecule type" value="Genomic_DNA"/>
</dbReference>
<reference evidence="1 2" key="1">
    <citation type="submission" date="2018-11" db="EMBL/GenBank/DDBJ databases">
        <title>Photobacterium sp. BEI247 sp. nov., a marine bacterium isolated from Yongle Blue Hole in the South China Sea.</title>
        <authorList>
            <person name="Wang X."/>
        </authorList>
    </citation>
    <scope>NUCLEOTIDE SEQUENCE [LARGE SCALE GENOMIC DNA]</scope>
    <source>
        <strain evidence="2">BEI247</strain>
    </source>
</reference>
<dbReference type="AlphaFoldDB" id="A0A444JX43"/>
<evidence type="ECO:0000313" key="1">
    <source>
        <dbReference type="EMBL" id="RWX57615.1"/>
    </source>
</evidence>
<accession>A0A444JX43</accession>
<dbReference type="OrthoDB" id="5905994at2"/>
<proteinExistence type="predicted"/>
<comment type="caution">
    <text evidence="1">The sequence shown here is derived from an EMBL/GenBank/DDBJ whole genome shotgun (WGS) entry which is preliminary data.</text>
</comment>
<dbReference type="Proteomes" id="UP000287563">
    <property type="component" value="Unassembled WGS sequence"/>
</dbReference>
<organism evidence="1 2">
    <name type="scientific">Photobacterium chitinilyticum</name>
    <dbReference type="NCBI Taxonomy" id="2485123"/>
    <lineage>
        <taxon>Bacteria</taxon>
        <taxon>Pseudomonadati</taxon>
        <taxon>Pseudomonadota</taxon>
        <taxon>Gammaproteobacteria</taxon>
        <taxon>Vibrionales</taxon>
        <taxon>Vibrionaceae</taxon>
        <taxon>Photobacterium</taxon>
    </lineage>
</organism>
<name>A0A444JX43_9GAMM</name>
<keyword evidence="2" id="KW-1185">Reference proteome</keyword>